<organism evidence="3 4">
    <name type="scientific">Sphingomonas aquatilis</name>
    <dbReference type="NCBI Taxonomy" id="93063"/>
    <lineage>
        <taxon>Bacteria</taxon>
        <taxon>Pseudomonadati</taxon>
        <taxon>Pseudomonadota</taxon>
        <taxon>Alphaproteobacteria</taxon>
        <taxon>Sphingomonadales</taxon>
        <taxon>Sphingomonadaceae</taxon>
        <taxon>Sphingomonas</taxon>
    </lineage>
</organism>
<evidence type="ECO:0000256" key="1">
    <source>
        <dbReference type="SAM" id="MobiDB-lite"/>
    </source>
</evidence>
<proteinExistence type="predicted"/>
<gene>
    <name evidence="3" type="ORF">GGR47_003583</name>
</gene>
<dbReference type="GO" id="GO:0015074">
    <property type="term" value="P:DNA integration"/>
    <property type="evidence" value="ECO:0007669"/>
    <property type="project" value="InterPro"/>
</dbReference>
<accession>A0AAW3TYC8</accession>
<dbReference type="AlphaFoldDB" id="A0AAW3TYC8"/>
<dbReference type="Gene3D" id="3.30.420.10">
    <property type="entry name" value="Ribonuclease H-like superfamily/Ribonuclease H"/>
    <property type="match status" value="1"/>
</dbReference>
<comment type="caution">
    <text evidence="3">The sequence shown here is derived from an EMBL/GenBank/DDBJ whole genome shotgun (WGS) entry which is preliminary data.</text>
</comment>
<dbReference type="Pfam" id="PF13683">
    <property type="entry name" value="rve_3"/>
    <property type="match status" value="1"/>
</dbReference>
<feature type="domain" description="Integrase catalytic" evidence="2">
    <location>
        <begin position="64"/>
        <end position="225"/>
    </location>
</feature>
<keyword evidence="4" id="KW-1185">Reference proteome</keyword>
<feature type="compositionally biased region" description="Polar residues" evidence="1">
    <location>
        <begin position="211"/>
        <end position="230"/>
    </location>
</feature>
<dbReference type="PANTHER" id="PTHR47515:SF1">
    <property type="entry name" value="BLR2054 PROTEIN"/>
    <property type="match status" value="1"/>
</dbReference>
<evidence type="ECO:0000259" key="2">
    <source>
        <dbReference type="PROSITE" id="PS50994"/>
    </source>
</evidence>
<dbReference type="Pfam" id="PF13276">
    <property type="entry name" value="HTH_21"/>
    <property type="match status" value="1"/>
</dbReference>
<protein>
    <submittedName>
        <fullName evidence="3">Transposase</fullName>
    </submittedName>
</protein>
<dbReference type="EMBL" id="JACIDB010000014">
    <property type="protein sequence ID" value="MBB3877315.1"/>
    <property type="molecule type" value="Genomic_DNA"/>
</dbReference>
<dbReference type="SUPFAM" id="SSF53098">
    <property type="entry name" value="Ribonuclease H-like"/>
    <property type="match status" value="1"/>
</dbReference>
<dbReference type="InterPro" id="IPR025948">
    <property type="entry name" value="HTH-like_dom"/>
</dbReference>
<evidence type="ECO:0000313" key="3">
    <source>
        <dbReference type="EMBL" id="MBB3877315.1"/>
    </source>
</evidence>
<dbReference type="Proteomes" id="UP000528945">
    <property type="component" value="Unassembled WGS sequence"/>
</dbReference>
<dbReference type="InterPro" id="IPR048020">
    <property type="entry name" value="Transpos_IS3"/>
</dbReference>
<dbReference type="InterPro" id="IPR001584">
    <property type="entry name" value="Integrase_cat-core"/>
</dbReference>
<dbReference type="NCBIfam" id="NF033516">
    <property type="entry name" value="transpos_IS3"/>
    <property type="match status" value="1"/>
</dbReference>
<dbReference type="InterPro" id="IPR012337">
    <property type="entry name" value="RNaseH-like_sf"/>
</dbReference>
<sequence length="230" mass="26838">MRIKELAATRVRYGYRRIHVLLRREGWEINHKRTHRLYRELGLQLRNKTPKRKVKAKLRDDRTPATAPNECWSMDFLSDQLFDGRKIRVLSIVDNFTRVSPALDVRTSYRGSDVVETLDRIAAAHGRPKRIRLDNGPEFISKDLDLWAYQHDVVLDFSRPGKPTDNAFAEAFNGRVRAECLNAYWFLSLDDARVECEAWRRDYNEHRPHSSLGNQTPMERAFSSGQACLP</sequence>
<dbReference type="GO" id="GO:0003676">
    <property type="term" value="F:nucleic acid binding"/>
    <property type="evidence" value="ECO:0007669"/>
    <property type="project" value="InterPro"/>
</dbReference>
<dbReference type="PANTHER" id="PTHR47515">
    <property type="entry name" value="LOW CALCIUM RESPONSE LOCUS PROTEIN T"/>
    <property type="match status" value="1"/>
</dbReference>
<dbReference type="InterPro" id="IPR036397">
    <property type="entry name" value="RNaseH_sf"/>
</dbReference>
<reference evidence="3 4" key="1">
    <citation type="submission" date="2020-08" db="EMBL/GenBank/DDBJ databases">
        <title>Genomic Encyclopedia of Type Strains, Phase IV (KMG-IV): sequencing the most valuable type-strain genomes for metagenomic binning, comparative biology and taxonomic classification.</title>
        <authorList>
            <person name="Goeker M."/>
        </authorList>
    </citation>
    <scope>NUCLEOTIDE SEQUENCE [LARGE SCALE GENOMIC DNA]</scope>
    <source>
        <strain evidence="3 4">DSM 15581</strain>
    </source>
</reference>
<evidence type="ECO:0000313" key="4">
    <source>
        <dbReference type="Proteomes" id="UP000528945"/>
    </source>
</evidence>
<feature type="region of interest" description="Disordered" evidence="1">
    <location>
        <begin position="208"/>
        <end position="230"/>
    </location>
</feature>
<dbReference type="PROSITE" id="PS50994">
    <property type="entry name" value="INTEGRASE"/>
    <property type="match status" value="1"/>
</dbReference>
<name>A0AAW3TYC8_9SPHN</name>